<keyword evidence="2" id="KW-0472">Membrane</keyword>
<feature type="compositionally biased region" description="Low complexity" evidence="1">
    <location>
        <begin position="594"/>
        <end position="613"/>
    </location>
</feature>
<dbReference type="AlphaFoldDB" id="A0AAN9VBH4"/>
<feature type="transmembrane region" description="Helical" evidence="2">
    <location>
        <begin position="680"/>
        <end position="700"/>
    </location>
</feature>
<name>A0AAN9VBH4_9PEZI</name>
<evidence type="ECO:0000256" key="2">
    <source>
        <dbReference type="SAM" id="Phobius"/>
    </source>
</evidence>
<keyword evidence="4" id="KW-1185">Reference proteome</keyword>
<feature type="region of interest" description="Disordered" evidence="1">
    <location>
        <begin position="574"/>
        <end position="621"/>
    </location>
</feature>
<reference evidence="3 4" key="1">
    <citation type="submission" date="2024-02" db="EMBL/GenBank/DDBJ databases">
        <title>De novo assembly and annotation of 12 fungi associated with fruit tree decline syndrome in Ontario, Canada.</title>
        <authorList>
            <person name="Sulman M."/>
            <person name="Ellouze W."/>
            <person name="Ilyukhin E."/>
        </authorList>
    </citation>
    <scope>NUCLEOTIDE SEQUENCE [LARGE SCALE GENOMIC DNA]</scope>
    <source>
        <strain evidence="3 4">M11/M66-122</strain>
    </source>
</reference>
<keyword evidence="2" id="KW-1133">Transmembrane helix</keyword>
<evidence type="ECO:0000256" key="1">
    <source>
        <dbReference type="SAM" id="MobiDB-lite"/>
    </source>
</evidence>
<evidence type="ECO:0000313" key="3">
    <source>
        <dbReference type="EMBL" id="KAK7757058.1"/>
    </source>
</evidence>
<organism evidence="3 4">
    <name type="scientific">Diatrype stigma</name>
    <dbReference type="NCBI Taxonomy" id="117547"/>
    <lineage>
        <taxon>Eukaryota</taxon>
        <taxon>Fungi</taxon>
        <taxon>Dikarya</taxon>
        <taxon>Ascomycota</taxon>
        <taxon>Pezizomycotina</taxon>
        <taxon>Sordariomycetes</taxon>
        <taxon>Xylariomycetidae</taxon>
        <taxon>Xylariales</taxon>
        <taxon>Diatrypaceae</taxon>
        <taxon>Diatrype</taxon>
    </lineage>
</organism>
<keyword evidence="2" id="KW-0812">Transmembrane</keyword>
<evidence type="ECO:0000313" key="4">
    <source>
        <dbReference type="Proteomes" id="UP001320420"/>
    </source>
</evidence>
<comment type="caution">
    <text evidence="3">The sequence shown here is derived from an EMBL/GenBank/DDBJ whole genome shotgun (WGS) entry which is preliminary data.</text>
</comment>
<accession>A0AAN9VBH4</accession>
<dbReference type="Proteomes" id="UP001320420">
    <property type="component" value="Unassembled WGS sequence"/>
</dbReference>
<gene>
    <name evidence="3" type="ORF">SLS62_001076</name>
</gene>
<proteinExistence type="predicted"/>
<sequence length="770" mass="86177">MTTKAAIAAKKARDLLASSVHFFDFSNISDEWKRYQRWRSTAVKPQNLRYYTEYYLEHLVAQANSVRNSLVSYITDHSSDQPLVDAITNYVDEISRLLKIYSYGVSTTDGDPQDEAAFWRAIQPLSTAAQDKTIAASLTDLPANVALKSTIVPAPPAPDSLLEKLFPSQIKFVGADAAYQSAVARGFKLKFFRPLHKSVPSAALAPDDKAVLANLNSTTPYDVDQELGADPRPSQIDFRAFGYSRHPEDYSDKYFIDLHRVLYDRVVDWAEKWFGDIDLPDAPAYAGSPWQEEFGNQFIEYTRLVAHEDRHVGGWEALLRKRKFRKWLIVGIVGQIIQKKIFSELLFGVDRWWKHELESEDIRLVNVEGYRRKASRSEKVKMALGGMFVPSNFWGDVDDLAWRSALVFEPLINLLDIYRPLSGEHQTSLSHLHQELHMIMSIAGFLQVCTALSPSVFHHLSATPGARMDYNIEHQAQVALYAESKDANETLEAQWEEAQDRLNAGTRLADDDVARFCQMYPIPLKPGVTVANCETATTDADYSKKTKEALRHRLRGARVQIAVFPMLKRYTPLNRGVRPQPINADPDDNDNDNDNATTSTTTTTTTTNDNQSPTKKKKGGNVLDWADLEGQRVTDVSRCTVIYYQGLMYPRHPADDGVALDTHLSFLKGYERLPPRLSTAALVVASLAAILAIVFVLWVWRSAVWGRAEADAWAAANGRPIADFFRNAYASVADSALACRLLCALAGRCACLERLLPVPVPVPAPAPVPA</sequence>
<dbReference type="EMBL" id="JAKJXP020000004">
    <property type="protein sequence ID" value="KAK7757058.1"/>
    <property type="molecule type" value="Genomic_DNA"/>
</dbReference>
<protein>
    <submittedName>
        <fullName evidence="3">Uncharacterized protein</fullName>
    </submittedName>
</protein>